<dbReference type="RefSeq" id="WP_121679416.1">
    <property type="nucleotide sequence ID" value="NZ_RCVZ01000002.1"/>
</dbReference>
<evidence type="ECO:0000313" key="3">
    <source>
        <dbReference type="Proteomes" id="UP000276770"/>
    </source>
</evidence>
<protein>
    <submittedName>
        <fullName evidence="2">Uncharacterized protein</fullName>
    </submittedName>
</protein>
<evidence type="ECO:0000256" key="1">
    <source>
        <dbReference type="SAM" id="Phobius"/>
    </source>
</evidence>
<name>A0A3L7K309_9BACI</name>
<dbReference type="AlphaFoldDB" id="A0A3L7K309"/>
<keyword evidence="1" id="KW-1133">Transmembrane helix</keyword>
<keyword evidence="3" id="KW-1185">Reference proteome</keyword>
<organism evidence="2 3">
    <name type="scientific">Falsibacillus albus</name>
    <dbReference type="NCBI Taxonomy" id="2478915"/>
    <lineage>
        <taxon>Bacteria</taxon>
        <taxon>Bacillati</taxon>
        <taxon>Bacillota</taxon>
        <taxon>Bacilli</taxon>
        <taxon>Bacillales</taxon>
        <taxon>Bacillaceae</taxon>
        <taxon>Falsibacillus</taxon>
    </lineage>
</organism>
<sequence>MKNSRWFLLGLLIVPWLTFPLLGKSSIKRFLPAVLIITVVTKIIDIIGDKRYWWKFYQDLPPIKGVDVFNLGPYFITSLWILKMTYQKFWLYVLTNVVVQYLFIFFGLDFLKKIGIVSLKKIPKLQYWAVDLFRLLLLYAFQMGRDYYTKKI</sequence>
<feature type="transmembrane region" description="Helical" evidence="1">
    <location>
        <begin position="89"/>
        <end position="111"/>
    </location>
</feature>
<dbReference type="OrthoDB" id="1683771at2"/>
<dbReference type="EMBL" id="RCVZ01000002">
    <property type="protein sequence ID" value="RLQ97466.1"/>
    <property type="molecule type" value="Genomic_DNA"/>
</dbReference>
<keyword evidence="1" id="KW-0812">Transmembrane</keyword>
<dbReference type="Proteomes" id="UP000276770">
    <property type="component" value="Unassembled WGS sequence"/>
</dbReference>
<reference evidence="2 3" key="1">
    <citation type="submission" date="2018-10" db="EMBL/GenBank/DDBJ databases">
        <title>Falsibacillus sp. genome draft.</title>
        <authorList>
            <person name="Shi S."/>
        </authorList>
    </citation>
    <scope>NUCLEOTIDE SEQUENCE [LARGE SCALE GENOMIC DNA]</scope>
    <source>
        <strain evidence="2 3">GY 10110</strain>
    </source>
</reference>
<evidence type="ECO:0000313" key="2">
    <source>
        <dbReference type="EMBL" id="RLQ97466.1"/>
    </source>
</evidence>
<feature type="transmembrane region" description="Helical" evidence="1">
    <location>
        <begin position="30"/>
        <end position="48"/>
    </location>
</feature>
<accession>A0A3L7K309</accession>
<keyword evidence="1" id="KW-0472">Membrane</keyword>
<gene>
    <name evidence="2" type="ORF">D9X91_04760</name>
</gene>
<proteinExistence type="predicted"/>
<feature type="transmembrane region" description="Helical" evidence="1">
    <location>
        <begin position="6"/>
        <end position="23"/>
    </location>
</feature>
<comment type="caution">
    <text evidence="2">The sequence shown here is derived from an EMBL/GenBank/DDBJ whole genome shotgun (WGS) entry which is preliminary data.</text>
</comment>